<sequence length="58" mass="6395">MPVFLRLSADFADHASFFLYAGVIVGGELRVEDSGGNTLREESFDPAPLLGATFRMRF</sequence>
<organism evidence="1 2">
    <name type="scientific">Candidatus Contendobacter odensis Run_B_J11</name>
    <dbReference type="NCBI Taxonomy" id="1400861"/>
    <lineage>
        <taxon>Bacteria</taxon>
        <taxon>Pseudomonadati</taxon>
        <taxon>Pseudomonadota</taxon>
        <taxon>Gammaproteobacteria</taxon>
        <taxon>Candidatus Competibacteraceae</taxon>
        <taxon>Candidatus Contendibacter</taxon>
    </lineage>
</organism>
<evidence type="ECO:0000313" key="1">
    <source>
        <dbReference type="EMBL" id="CDH45538.1"/>
    </source>
</evidence>
<dbReference type="AlphaFoldDB" id="A0A7U7GCG9"/>
<keyword evidence="2" id="KW-1185">Reference proteome</keyword>
<dbReference type="OrthoDB" id="190240at2"/>
<proteinExistence type="predicted"/>
<gene>
    <name evidence="1" type="ORF">BN874_2520018</name>
</gene>
<comment type="caution">
    <text evidence="1">The sequence shown here is derived from an EMBL/GenBank/DDBJ whole genome shotgun (WGS) entry which is preliminary data.</text>
</comment>
<evidence type="ECO:0000313" key="2">
    <source>
        <dbReference type="Proteomes" id="UP000019184"/>
    </source>
</evidence>
<dbReference type="EMBL" id="CBTK010000171">
    <property type="protein sequence ID" value="CDH45538.1"/>
    <property type="molecule type" value="Genomic_DNA"/>
</dbReference>
<accession>A0A7U7GCG9</accession>
<dbReference type="Proteomes" id="UP000019184">
    <property type="component" value="Unassembled WGS sequence"/>
</dbReference>
<name>A0A7U7GCG9_9GAMM</name>
<dbReference type="RefSeq" id="WP_154724886.1">
    <property type="nucleotide sequence ID" value="NZ_CBTK010000171.1"/>
</dbReference>
<protein>
    <submittedName>
        <fullName evidence="1">Uncharacterized protein</fullName>
    </submittedName>
</protein>
<reference evidence="1 2" key="1">
    <citation type="journal article" date="2014" name="ISME J.">
        <title>Candidatus Competibacter-lineage genomes retrieved from metagenomes reveal functional metabolic diversity.</title>
        <authorList>
            <person name="McIlroy S.J."/>
            <person name="Albertsen M."/>
            <person name="Andresen E.K."/>
            <person name="Saunders A.M."/>
            <person name="Kristiansen R."/>
            <person name="Stokholm-Bjerregaard M."/>
            <person name="Nielsen K.L."/>
            <person name="Nielsen P.H."/>
        </authorList>
    </citation>
    <scope>NUCLEOTIDE SEQUENCE [LARGE SCALE GENOMIC DNA]</scope>
    <source>
        <strain evidence="1 2">Run_B_J11</strain>
    </source>
</reference>